<dbReference type="SUPFAM" id="SSF52540">
    <property type="entry name" value="P-loop containing nucleoside triphosphate hydrolases"/>
    <property type="match status" value="1"/>
</dbReference>
<dbReference type="RefSeq" id="WP_229710586.1">
    <property type="nucleotide sequence ID" value="NZ_BMLK01000024.1"/>
</dbReference>
<dbReference type="EMBL" id="BMLK01000024">
    <property type="protein sequence ID" value="GGN58866.1"/>
    <property type="molecule type" value="Genomic_DNA"/>
</dbReference>
<sequence length="181" mass="20050">MDRFFVVTGGPGSGKSTLLAALAEKGLPHMPEAGRAVIRDEVAAGGTALPWDDRDAFADRMLAHDLSSYEEARTKEGVLFFDRGIPDIISYRSLCGLGIPGDLTRAAESNRYNRHVFIAPPWAEIYAQDTERKQDWDEAVATYDVMARVYQQLGYTLVSLSRVAPNERAAFVQHWMAKLGT</sequence>
<feature type="domain" description="NadR/Ttd14 AAA" evidence="1">
    <location>
        <begin position="5"/>
        <end position="168"/>
    </location>
</feature>
<proteinExistence type="predicted"/>
<dbReference type="Pfam" id="PF13521">
    <property type="entry name" value="AAA_28"/>
    <property type="match status" value="1"/>
</dbReference>
<dbReference type="InterPro" id="IPR038727">
    <property type="entry name" value="NadR/Ttd14_AAA_dom"/>
</dbReference>
<evidence type="ECO:0000313" key="3">
    <source>
        <dbReference type="Proteomes" id="UP000605099"/>
    </source>
</evidence>
<name>A0ABQ2JYS0_9SPHN</name>
<evidence type="ECO:0000313" key="2">
    <source>
        <dbReference type="EMBL" id="GGN58866.1"/>
    </source>
</evidence>
<protein>
    <submittedName>
        <fullName evidence="2">ATPase</fullName>
    </submittedName>
</protein>
<dbReference type="InterPro" id="IPR027417">
    <property type="entry name" value="P-loop_NTPase"/>
</dbReference>
<reference evidence="3" key="1">
    <citation type="journal article" date="2019" name="Int. J. Syst. Evol. Microbiol.">
        <title>The Global Catalogue of Microorganisms (GCM) 10K type strain sequencing project: providing services to taxonomists for standard genome sequencing and annotation.</title>
        <authorList>
            <consortium name="The Broad Institute Genomics Platform"/>
            <consortium name="The Broad Institute Genome Sequencing Center for Infectious Disease"/>
            <person name="Wu L."/>
            <person name="Ma J."/>
        </authorList>
    </citation>
    <scope>NUCLEOTIDE SEQUENCE [LARGE SCALE GENOMIC DNA]</scope>
    <source>
        <strain evidence="3">CGMCC 1.6784</strain>
    </source>
</reference>
<gene>
    <name evidence="2" type="ORF">GCM10011349_38800</name>
</gene>
<comment type="caution">
    <text evidence="2">The sequence shown here is derived from an EMBL/GenBank/DDBJ whole genome shotgun (WGS) entry which is preliminary data.</text>
</comment>
<accession>A0ABQ2JYS0</accession>
<dbReference type="Gene3D" id="3.40.50.300">
    <property type="entry name" value="P-loop containing nucleotide triphosphate hydrolases"/>
    <property type="match status" value="1"/>
</dbReference>
<evidence type="ECO:0000259" key="1">
    <source>
        <dbReference type="Pfam" id="PF13521"/>
    </source>
</evidence>
<keyword evidence="3" id="KW-1185">Reference proteome</keyword>
<dbReference type="Proteomes" id="UP000605099">
    <property type="component" value="Unassembled WGS sequence"/>
</dbReference>
<organism evidence="2 3">
    <name type="scientific">Novosphingobium indicum</name>
    <dbReference type="NCBI Taxonomy" id="462949"/>
    <lineage>
        <taxon>Bacteria</taxon>
        <taxon>Pseudomonadati</taxon>
        <taxon>Pseudomonadota</taxon>
        <taxon>Alphaproteobacteria</taxon>
        <taxon>Sphingomonadales</taxon>
        <taxon>Sphingomonadaceae</taxon>
        <taxon>Novosphingobium</taxon>
    </lineage>
</organism>